<dbReference type="Pfam" id="PF03242">
    <property type="entry name" value="LEA_3a"/>
    <property type="match status" value="1"/>
</dbReference>
<dbReference type="PANTHER" id="PTHR33509">
    <property type="entry name" value="LATE EMBRYOGENIS ABUNDANT PROTEIN 2-RELATED"/>
    <property type="match status" value="1"/>
</dbReference>
<dbReference type="EMBL" id="JACEIK010000947">
    <property type="protein sequence ID" value="MCD7464232.1"/>
    <property type="molecule type" value="Genomic_DNA"/>
</dbReference>
<keyword evidence="3" id="KW-1185">Reference proteome</keyword>
<accession>A0ABS8SYU4</accession>
<protein>
    <recommendedName>
        <fullName evidence="4">Late embryogenesis abundant protein</fullName>
    </recommendedName>
</protein>
<dbReference type="InterPro" id="IPR004926">
    <property type="entry name" value="LEA_3a"/>
</dbReference>
<name>A0ABS8SYU4_DATST</name>
<sequence>MAGNMTRIMSCKFKSSYCLVDGSLPLNLITRRGYSAIQAEEGSTKREHQQKSEEKRANSVPIESSSSWAPDPVTGYYRPSSTQTNEGIINNNNKNTNKP</sequence>
<feature type="region of interest" description="Disordered" evidence="1">
    <location>
        <begin position="38"/>
        <end position="99"/>
    </location>
</feature>
<gene>
    <name evidence="2" type="ORF">HAX54_052323</name>
</gene>
<evidence type="ECO:0008006" key="4">
    <source>
        <dbReference type="Google" id="ProtNLM"/>
    </source>
</evidence>
<comment type="caution">
    <text evidence="2">The sequence shown here is derived from an EMBL/GenBank/DDBJ whole genome shotgun (WGS) entry which is preliminary data.</text>
</comment>
<feature type="compositionally biased region" description="Low complexity" evidence="1">
    <location>
        <begin position="84"/>
        <end position="99"/>
    </location>
</feature>
<evidence type="ECO:0000313" key="3">
    <source>
        <dbReference type="Proteomes" id="UP000823775"/>
    </source>
</evidence>
<reference evidence="2 3" key="1">
    <citation type="journal article" date="2021" name="BMC Genomics">
        <title>Datura genome reveals duplications of psychoactive alkaloid biosynthetic genes and high mutation rate following tissue culture.</title>
        <authorList>
            <person name="Rajewski A."/>
            <person name="Carter-House D."/>
            <person name="Stajich J."/>
            <person name="Litt A."/>
        </authorList>
    </citation>
    <scope>NUCLEOTIDE SEQUENCE [LARGE SCALE GENOMIC DNA]</scope>
    <source>
        <strain evidence="2">AR-01</strain>
    </source>
</reference>
<evidence type="ECO:0000256" key="1">
    <source>
        <dbReference type="SAM" id="MobiDB-lite"/>
    </source>
</evidence>
<evidence type="ECO:0000313" key="2">
    <source>
        <dbReference type="EMBL" id="MCD7464232.1"/>
    </source>
</evidence>
<organism evidence="2 3">
    <name type="scientific">Datura stramonium</name>
    <name type="common">Jimsonweed</name>
    <name type="synonym">Common thornapple</name>
    <dbReference type="NCBI Taxonomy" id="4076"/>
    <lineage>
        <taxon>Eukaryota</taxon>
        <taxon>Viridiplantae</taxon>
        <taxon>Streptophyta</taxon>
        <taxon>Embryophyta</taxon>
        <taxon>Tracheophyta</taxon>
        <taxon>Spermatophyta</taxon>
        <taxon>Magnoliopsida</taxon>
        <taxon>eudicotyledons</taxon>
        <taxon>Gunneridae</taxon>
        <taxon>Pentapetalae</taxon>
        <taxon>asterids</taxon>
        <taxon>lamiids</taxon>
        <taxon>Solanales</taxon>
        <taxon>Solanaceae</taxon>
        <taxon>Solanoideae</taxon>
        <taxon>Datureae</taxon>
        <taxon>Datura</taxon>
    </lineage>
</organism>
<dbReference type="Proteomes" id="UP000823775">
    <property type="component" value="Unassembled WGS sequence"/>
</dbReference>
<dbReference type="PANTHER" id="PTHR33509:SF35">
    <property type="entry name" value="PROTEIN SENESCENCE-ASSOCIATED GENE 21, MITOCHONDRIAL-LIKE"/>
    <property type="match status" value="1"/>
</dbReference>
<proteinExistence type="predicted"/>
<feature type="compositionally biased region" description="Basic and acidic residues" evidence="1">
    <location>
        <begin position="42"/>
        <end position="57"/>
    </location>
</feature>